<dbReference type="EMBL" id="FNIA01000018">
    <property type="protein sequence ID" value="SDN16810.1"/>
    <property type="molecule type" value="Genomic_DNA"/>
</dbReference>
<gene>
    <name evidence="2" type="ORF">SAMN05192554_11842</name>
</gene>
<proteinExistence type="predicted"/>
<dbReference type="Pfam" id="PF13474">
    <property type="entry name" value="SnoaL_3"/>
    <property type="match status" value="1"/>
</dbReference>
<protein>
    <submittedName>
        <fullName evidence="2">SnoaL-like domain-containing protein</fullName>
    </submittedName>
</protein>
<dbReference type="OrthoDB" id="224281at2157"/>
<keyword evidence="3" id="KW-1185">Reference proteome</keyword>
<dbReference type="STRING" id="996166.SAMN05192554_11842"/>
<accession>A0A1G9Z6E0</accession>
<dbReference type="AlphaFoldDB" id="A0A1G9Z6E0"/>
<dbReference type="RefSeq" id="WP_089735078.1">
    <property type="nucleotide sequence ID" value="NZ_FNIA01000018.1"/>
</dbReference>
<name>A0A1G9Z6E0_9EURY</name>
<organism evidence="2 3">
    <name type="scientific">Haloarchaeobius iranensis</name>
    <dbReference type="NCBI Taxonomy" id="996166"/>
    <lineage>
        <taxon>Archaea</taxon>
        <taxon>Methanobacteriati</taxon>
        <taxon>Methanobacteriota</taxon>
        <taxon>Stenosarchaea group</taxon>
        <taxon>Halobacteria</taxon>
        <taxon>Halobacteriales</taxon>
        <taxon>Halorubellaceae</taxon>
        <taxon>Haloarchaeobius</taxon>
    </lineage>
</organism>
<dbReference type="InterPro" id="IPR032710">
    <property type="entry name" value="NTF2-like_dom_sf"/>
</dbReference>
<sequence length="127" mass="14648">MTPEETVLDYYEALRRGEPLYPYFVERAETWKAAISTQYSGYDAVSEALREQSRTTDEWTVESEALSVTERDGLALFEDAVRLAWTDTRTGERRGFDSRWSGVLEALDGDDEEWEFLQLHVSAPRSI</sequence>
<dbReference type="Proteomes" id="UP000199370">
    <property type="component" value="Unassembled WGS sequence"/>
</dbReference>
<feature type="domain" description="SnoaL-like" evidence="1">
    <location>
        <begin position="7"/>
        <end position="125"/>
    </location>
</feature>
<dbReference type="InterPro" id="IPR037401">
    <property type="entry name" value="SnoaL-like"/>
</dbReference>
<dbReference type="SUPFAM" id="SSF54427">
    <property type="entry name" value="NTF2-like"/>
    <property type="match status" value="1"/>
</dbReference>
<evidence type="ECO:0000313" key="2">
    <source>
        <dbReference type="EMBL" id="SDN16810.1"/>
    </source>
</evidence>
<reference evidence="2 3" key="1">
    <citation type="submission" date="2016-10" db="EMBL/GenBank/DDBJ databases">
        <authorList>
            <person name="de Groot N.N."/>
        </authorList>
    </citation>
    <scope>NUCLEOTIDE SEQUENCE [LARGE SCALE GENOMIC DNA]</scope>
    <source>
        <strain evidence="3">EB21,IBRC-M 10013,KCTC 4048</strain>
    </source>
</reference>
<dbReference type="Gene3D" id="3.10.450.50">
    <property type="match status" value="1"/>
</dbReference>
<evidence type="ECO:0000313" key="3">
    <source>
        <dbReference type="Proteomes" id="UP000199370"/>
    </source>
</evidence>
<evidence type="ECO:0000259" key="1">
    <source>
        <dbReference type="Pfam" id="PF13474"/>
    </source>
</evidence>